<feature type="domain" description="Peptidase M24" evidence="3">
    <location>
        <begin position="23"/>
        <end position="203"/>
    </location>
</feature>
<sequence>MSAAKDEEDKPVEDISDINVVTKYKKAAEIANDALSAVIKSVKIGGKVVDACQVGDDYIMEQTGKVYNKARPRVEKGIGFPTCVSVNHIVGHFSPLSDDTSTFKEGDLVKIDLGVHIDGYVAVAAHTVVVGDKPATGKKADVLMAAHVAAECAIRMLRPGGKNEDMTKMFTQVADDFKVNVVQGVLSHQLERNVIDGEKVIASKFDPENPESKVEFEYDQNEVYAIDIVMSSGDGKPKEFEQRMTVFKRDMESTYQLKMKASRAVFSDIKERFGAFPFTMRAMDEKKGKFGIRECLTHSLVQGYPVLQEKDGEVVAHIKFTALLTSSGTAKISGLDVDLSKISTEYSVKNEEIKKILATEIAKKKKKRNRKKKNKKKDDAKKAPKDEENKKEEA</sequence>
<feature type="compositionally biased region" description="Basic residues" evidence="2">
    <location>
        <begin position="363"/>
        <end position="375"/>
    </location>
</feature>
<dbReference type="Pfam" id="PF00557">
    <property type="entry name" value="Peptidase_M24"/>
    <property type="match status" value="1"/>
</dbReference>
<dbReference type="PANTHER" id="PTHR10804:SF11">
    <property type="entry name" value="PROLIFERATION-ASSOCIATED PROTEIN 2G4"/>
    <property type="match status" value="1"/>
</dbReference>
<evidence type="ECO:0000256" key="1">
    <source>
        <dbReference type="ARBA" id="ARBA00007319"/>
    </source>
</evidence>
<organism evidence="4">
    <name type="scientific">Lotharella globosa</name>
    <dbReference type="NCBI Taxonomy" id="91324"/>
    <lineage>
        <taxon>Eukaryota</taxon>
        <taxon>Sar</taxon>
        <taxon>Rhizaria</taxon>
        <taxon>Cercozoa</taxon>
        <taxon>Chlorarachniophyceae</taxon>
        <taxon>Lotharella</taxon>
    </lineage>
</organism>
<evidence type="ECO:0000313" key="4">
    <source>
        <dbReference type="EMBL" id="CAE0672514.1"/>
    </source>
</evidence>
<dbReference type="Gene3D" id="1.10.10.10">
    <property type="entry name" value="Winged helix-like DNA-binding domain superfamily/Winged helix DNA-binding domain"/>
    <property type="match status" value="1"/>
</dbReference>
<dbReference type="Gene3D" id="3.90.230.10">
    <property type="entry name" value="Creatinase/methionine aminopeptidase superfamily"/>
    <property type="match status" value="1"/>
</dbReference>
<feature type="region of interest" description="Disordered" evidence="2">
    <location>
        <begin position="363"/>
        <end position="394"/>
    </location>
</feature>
<evidence type="ECO:0000256" key="2">
    <source>
        <dbReference type="SAM" id="MobiDB-lite"/>
    </source>
</evidence>
<comment type="similarity">
    <text evidence="1">Belongs to the peptidase M24 family.</text>
</comment>
<dbReference type="EMBL" id="HBIV01033863">
    <property type="protein sequence ID" value="CAE0672514.1"/>
    <property type="molecule type" value="Transcribed_RNA"/>
</dbReference>
<dbReference type="PANTHER" id="PTHR10804">
    <property type="entry name" value="PROTEASE FAMILY M24 METHIONYL AMINOPEPTIDASE, AMINOPEPTIDASE P"/>
    <property type="match status" value="1"/>
</dbReference>
<dbReference type="CDD" id="cd01089">
    <property type="entry name" value="PA2G4-like"/>
    <property type="match status" value="1"/>
</dbReference>
<name>A0A7S3Z5L7_9EUKA</name>
<dbReference type="InterPro" id="IPR004545">
    <property type="entry name" value="PA2G4"/>
</dbReference>
<gene>
    <name evidence="4" type="ORF">LGLO00237_LOCUS24164</name>
</gene>
<dbReference type="FunFam" id="1.10.10.10:FF:000029">
    <property type="entry name" value="Proliferation-associated 2G4, a"/>
    <property type="match status" value="1"/>
</dbReference>
<dbReference type="SUPFAM" id="SSF55920">
    <property type="entry name" value="Creatinase/aminopeptidase"/>
    <property type="match status" value="1"/>
</dbReference>
<proteinExistence type="inferred from homology"/>
<dbReference type="InterPro" id="IPR047113">
    <property type="entry name" value="PA2G4/ARX1"/>
</dbReference>
<dbReference type="InterPro" id="IPR000994">
    <property type="entry name" value="Pept_M24"/>
</dbReference>
<accession>A0A7S3Z5L7</accession>
<dbReference type="InterPro" id="IPR036390">
    <property type="entry name" value="WH_DNA-bd_sf"/>
</dbReference>
<dbReference type="AlphaFoldDB" id="A0A7S3Z5L7"/>
<dbReference type="InterPro" id="IPR036005">
    <property type="entry name" value="Creatinase/aminopeptidase-like"/>
</dbReference>
<reference evidence="4" key="1">
    <citation type="submission" date="2021-01" db="EMBL/GenBank/DDBJ databases">
        <authorList>
            <person name="Corre E."/>
            <person name="Pelletier E."/>
            <person name="Niang G."/>
            <person name="Scheremetjew M."/>
            <person name="Finn R."/>
            <person name="Kale V."/>
            <person name="Holt S."/>
            <person name="Cochrane G."/>
            <person name="Meng A."/>
            <person name="Brown T."/>
            <person name="Cohen L."/>
        </authorList>
    </citation>
    <scope>NUCLEOTIDE SEQUENCE</scope>
    <source>
        <strain evidence="4">CCCM811</strain>
    </source>
</reference>
<feature type="compositionally biased region" description="Basic and acidic residues" evidence="2">
    <location>
        <begin position="376"/>
        <end position="394"/>
    </location>
</feature>
<dbReference type="NCBIfam" id="TIGR00495">
    <property type="entry name" value="crvDNA_42K"/>
    <property type="match status" value="1"/>
</dbReference>
<dbReference type="PRINTS" id="PR00599">
    <property type="entry name" value="MAPEPTIDASE"/>
</dbReference>
<protein>
    <recommendedName>
        <fullName evidence="3">Peptidase M24 domain-containing protein</fullName>
    </recommendedName>
</protein>
<dbReference type="InterPro" id="IPR001714">
    <property type="entry name" value="Pept_M24_MAP"/>
</dbReference>
<dbReference type="InterPro" id="IPR036388">
    <property type="entry name" value="WH-like_DNA-bd_sf"/>
</dbReference>
<evidence type="ECO:0000259" key="3">
    <source>
        <dbReference type="Pfam" id="PF00557"/>
    </source>
</evidence>
<dbReference type="SUPFAM" id="SSF46785">
    <property type="entry name" value="Winged helix' DNA-binding domain"/>
    <property type="match status" value="1"/>
</dbReference>